<evidence type="ECO:0000313" key="2">
    <source>
        <dbReference type="Proteomes" id="UP000001312"/>
    </source>
</evidence>
<dbReference type="EMBL" id="CH476627">
    <property type="protein sequence ID" value="EDO03259.1"/>
    <property type="molecule type" value="Genomic_DNA"/>
</dbReference>
<name>A7EK93_SCLS1</name>
<protein>
    <submittedName>
        <fullName evidence="1">Uncharacterized protein</fullName>
    </submittedName>
</protein>
<gene>
    <name evidence="1" type="ORF">SS1G_05740</name>
</gene>
<dbReference type="InParanoid" id="A7EK93"/>
<evidence type="ECO:0000313" key="1">
    <source>
        <dbReference type="EMBL" id="EDO03259.1"/>
    </source>
</evidence>
<dbReference type="GeneID" id="5489252"/>
<sequence length="62" mass="6942">MWRSELRYMSHWGSKSTPVVGGLQTYELPGSLRHCIHTEVQTKLLGILISTAVQSASGIEWN</sequence>
<dbReference type="AlphaFoldDB" id="A7EK93"/>
<reference evidence="2" key="1">
    <citation type="journal article" date="2011" name="PLoS Genet.">
        <title>Genomic analysis of the necrotrophic fungal pathogens Sclerotinia sclerotiorum and Botrytis cinerea.</title>
        <authorList>
            <person name="Amselem J."/>
            <person name="Cuomo C.A."/>
            <person name="van Kan J.A."/>
            <person name="Viaud M."/>
            <person name="Benito E.P."/>
            <person name="Couloux A."/>
            <person name="Coutinho P.M."/>
            <person name="de Vries R.P."/>
            <person name="Dyer P.S."/>
            <person name="Fillinger S."/>
            <person name="Fournier E."/>
            <person name="Gout L."/>
            <person name="Hahn M."/>
            <person name="Kohn L."/>
            <person name="Lapalu N."/>
            <person name="Plummer K.M."/>
            <person name="Pradier J.M."/>
            <person name="Quevillon E."/>
            <person name="Sharon A."/>
            <person name="Simon A."/>
            <person name="ten Have A."/>
            <person name="Tudzynski B."/>
            <person name="Tudzynski P."/>
            <person name="Wincker P."/>
            <person name="Andrew M."/>
            <person name="Anthouard V."/>
            <person name="Beever R.E."/>
            <person name="Beffa R."/>
            <person name="Benoit I."/>
            <person name="Bouzid O."/>
            <person name="Brault B."/>
            <person name="Chen Z."/>
            <person name="Choquer M."/>
            <person name="Collemare J."/>
            <person name="Cotton P."/>
            <person name="Danchin E.G."/>
            <person name="Da Silva C."/>
            <person name="Gautier A."/>
            <person name="Giraud C."/>
            <person name="Giraud T."/>
            <person name="Gonzalez C."/>
            <person name="Grossetete S."/>
            <person name="Guldener U."/>
            <person name="Henrissat B."/>
            <person name="Howlett B.J."/>
            <person name="Kodira C."/>
            <person name="Kretschmer M."/>
            <person name="Lappartient A."/>
            <person name="Leroch M."/>
            <person name="Levis C."/>
            <person name="Mauceli E."/>
            <person name="Neuveglise C."/>
            <person name="Oeser B."/>
            <person name="Pearson M."/>
            <person name="Poulain J."/>
            <person name="Poussereau N."/>
            <person name="Quesneville H."/>
            <person name="Rascle C."/>
            <person name="Schumacher J."/>
            <person name="Segurens B."/>
            <person name="Sexton A."/>
            <person name="Silva E."/>
            <person name="Sirven C."/>
            <person name="Soanes D.M."/>
            <person name="Talbot N.J."/>
            <person name="Templeton M."/>
            <person name="Yandava C."/>
            <person name="Yarden O."/>
            <person name="Zeng Q."/>
            <person name="Rollins J.A."/>
            <person name="Lebrun M.H."/>
            <person name="Dickman M."/>
        </authorList>
    </citation>
    <scope>NUCLEOTIDE SEQUENCE [LARGE SCALE GENOMIC DNA]</scope>
    <source>
        <strain evidence="2">ATCC 18683 / 1980 / Ss-1</strain>
    </source>
</reference>
<dbReference type="HOGENOM" id="CLU_2905525_0_0_1"/>
<keyword evidence="2" id="KW-1185">Reference proteome</keyword>
<organism evidence="1 2">
    <name type="scientific">Sclerotinia sclerotiorum (strain ATCC 18683 / 1980 / Ss-1)</name>
    <name type="common">White mold</name>
    <name type="synonym">Whetzelinia sclerotiorum</name>
    <dbReference type="NCBI Taxonomy" id="665079"/>
    <lineage>
        <taxon>Eukaryota</taxon>
        <taxon>Fungi</taxon>
        <taxon>Dikarya</taxon>
        <taxon>Ascomycota</taxon>
        <taxon>Pezizomycotina</taxon>
        <taxon>Leotiomycetes</taxon>
        <taxon>Helotiales</taxon>
        <taxon>Sclerotiniaceae</taxon>
        <taxon>Sclerotinia</taxon>
    </lineage>
</organism>
<accession>A7EK93</accession>
<dbReference type="Proteomes" id="UP000001312">
    <property type="component" value="Unassembled WGS sequence"/>
</dbReference>
<dbReference type="KEGG" id="ssl:SS1G_05740"/>
<proteinExistence type="predicted"/>
<dbReference type="RefSeq" id="XP_001592818.1">
    <property type="nucleotide sequence ID" value="XM_001592768.1"/>
</dbReference>